<dbReference type="AlphaFoldDB" id="A0ABD2MZ75"/>
<evidence type="ECO:0000313" key="3">
    <source>
        <dbReference type="Proteomes" id="UP001516400"/>
    </source>
</evidence>
<dbReference type="GO" id="GO:0005634">
    <property type="term" value="C:nucleus"/>
    <property type="evidence" value="ECO:0007669"/>
    <property type="project" value="UniProtKB-ARBA"/>
</dbReference>
<feature type="region of interest" description="Disordered" evidence="1">
    <location>
        <begin position="82"/>
        <end position="106"/>
    </location>
</feature>
<sequence length="106" mass="12317">MFGFGCAAKKKTCSKPKKKKSSCGKSCKSGKVTRNAFFNFLREFRVKHCDWPVTKIAIEGAKCWCKMSPCDKKKYIDQAHCAPKAKRRRKKHKCGARKRRKRSCRR</sequence>
<accession>A0ABD2MZ75</accession>
<dbReference type="CDD" id="cd00084">
    <property type="entry name" value="HMG-box_SF"/>
    <property type="match status" value="1"/>
</dbReference>
<reference evidence="2 3" key="1">
    <citation type="journal article" date="2021" name="BMC Biol.">
        <title>Horizontally acquired antibacterial genes associated with adaptive radiation of ladybird beetles.</title>
        <authorList>
            <person name="Li H.S."/>
            <person name="Tang X.F."/>
            <person name="Huang Y.H."/>
            <person name="Xu Z.Y."/>
            <person name="Chen M.L."/>
            <person name="Du X.Y."/>
            <person name="Qiu B.Y."/>
            <person name="Chen P.T."/>
            <person name="Zhang W."/>
            <person name="Slipinski A."/>
            <person name="Escalona H.E."/>
            <person name="Waterhouse R.M."/>
            <person name="Zwick A."/>
            <person name="Pang H."/>
        </authorList>
    </citation>
    <scope>NUCLEOTIDE SEQUENCE [LARGE SCALE GENOMIC DNA]</scope>
    <source>
        <strain evidence="2">SYSU2018</strain>
    </source>
</reference>
<gene>
    <name evidence="2" type="ORF">HHI36_022148</name>
</gene>
<dbReference type="Gene3D" id="1.10.30.10">
    <property type="entry name" value="High mobility group box domain"/>
    <property type="match status" value="1"/>
</dbReference>
<proteinExistence type="predicted"/>
<dbReference type="EMBL" id="JABFTP020000042">
    <property type="protein sequence ID" value="KAL3271674.1"/>
    <property type="molecule type" value="Genomic_DNA"/>
</dbReference>
<organism evidence="2 3">
    <name type="scientific">Cryptolaemus montrouzieri</name>
    <dbReference type="NCBI Taxonomy" id="559131"/>
    <lineage>
        <taxon>Eukaryota</taxon>
        <taxon>Metazoa</taxon>
        <taxon>Ecdysozoa</taxon>
        <taxon>Arthropoda</taxon>
        <taxon>Hexapoda</taxon>
        <taxon>Insecta</taxon>
        <taxon>Pterygota</taxon>
        <taxon>Neoptera</taxon>
        <taxon>Endopterygota</taxon>
        <taxon>Coleoptera</taxon>
        <taxon>Polyphaga</taxon>
        <taxon>Cucujiformia</taxon>
        <taxon>Coccinelloidea</taxon>
        <taxon>Coccinellidae</taxon>
        <taxon>Scymninae</taxon>
        <taxon>Scymnini</taxon>
        <taxon>Cryptolaemus</taxon>
    </lineage>
</organism>
<evidence type="ECO:0000313" key="2">
    <source>
        <dbReference type="EMBL" id="KAL3271674.1"/>
    </source>
</evidence>
<dbReference type="SUPFAM" id="SSF47095">
    <property type="entry name" value="HMG-box"/>
    <property type="match status" value="1"/>
</dbReference>
<comment type="caution">
    <text evidence="2">The sequence shown here is derived from an EMBL/GenBank/DDBJ whole genome shotgun (WGS) entry which is preliminary data.</text>
</comment>
<dbReference type="InterPro" id="IPR036910">
    <property type="entry name" value="HMG_box_dom_sf"/>
</dbReference>
<dbReference type="Proteomes" id="UP001516400">
    <property type="component" value="Unassembled WGS sequence"/>
</dbReference>
<dbReference type="InterPro" id="IPR024460">
    <property type="entry name" value="Protamine-like"/>
</dbReference>
<evidence type="ECO:0000256" key="1">
    <source>
        <dbReference type="SAM" id="MobiDB-lite"/>
    </source>
</evidence>
<keyword evidence="3" id="KW-1185">Reference proteome</keyword>
<protein>
    <submittedName>
        <fullName evidence="2">Uncharacterized protein</fullName>
    </submittedName>
</protein>
<name>A0ABD2MZ75_9CUCU</name>
<dbReference type="Pfam" id="PF06382">
    <property type="entry name" value="Protamine_like"/>
    <property type="match status" value="1"/>
</dbReference>
<feature type="compositionally biased region" description="Basic residues" evidence="1">
    <location>
        <begin position="83"/>
        <end position="106"/>
    </location>
</feature>